<feature type="compositionally biased region" description="Pro residues" evidence="1">
    <location>
        <begin position="21"/>
        <end position="36"/>
    </location>
</feature>
<protein>
    <submittedName>
        <fullName evidence="3">Uncharacterized protein</fullName>
    </submittedName>
</protein>
<dbReference type="InterPro" id="IPR029046">
    <property type="entry name" value="LolA/LolB/LppX"/>
</dbReference>
<feature type="transmembrane region" description="Helical" evidence="2">
    <location>
        <begin position="44"/>
        <end position="66"/>
    </location>
</feature>
<dbReference type="RefSeq" id="WP_010838030.1">
    <property type="nucleotide sequence ID" value="NZ_QRCM01000001.1"/>
</dbReference>
<name>A0A6P2CGX3_9NOCA</name>
<evidence type="ECO:0000256" key="1">
    <source>
        <dbReference type="SAM" id="MobiDB-lite"/>
    </source>
</evidence>
<evidence type="ECO:0000256" key="2">
    <source>
        <dbReference type="SAM" id="Phobius"/>
    </source>
</evidence>
<keyword evidence="2" id="KW-0812">Transmembrane</keyword>
<feature type="region of interest" description="Disordered" evidence="1">
    <location>
        <begin position="1"/>
        <end position="40"/>
    </location>
</feature>
<accession>A0A6P2CGX3</accession>
<evidence type="ECO:0000313" key="4">
    <source>
        <dbReference type="Proteomes" id="UP000471120"/>
    </source>
</evidence>
<dbReference type="Gene3D" id="2.50.20.20">
    <property type="match status" value="1"/>
</dbReference>
<dbReference type="SUPFAM" id="SSF89392">
    <property type="entry name" value="Prokaryotic lipoproteins and lipoprotein localization factors"/>
    <property type="match status" value="1"/>
</dbReference>
<keyword evidence="2" id="KW-0472">Membrane</keyword>
<dbReference type="Proteomes" id="UP000471120">
    <property type="component" value="Unassembled WGS sequence"/>
</dbReference>
<organism evidence="3 4">
    <name type="scientific">Rhodococcus rhodnii</name>
    <dbReference type="NCBI Taxonomy" id="38312"/>
    <lineage>
        <taxon>Bacteria</taxon>
        <taxon>Bacillati</taxon>
        <taxon>Actinomycetota</taxon>
        <taxon>Actinomycetes</taxon>
        <taxon>Mycobacteriales</taxon>
        <taxon>Nocardiaceae</taxon>
        <taxon>Rhodococcus</taxon>
    </lineage>
</organism>
<keyword evidence="2" id="KW-1133">Transmembrane helix</keyword>
<gene>
    <name evidence="3" type="ORF">DW322_19845</name>
</gene>
<comment type="caution">
    <text evidence="3">The sequence shown here is derived from an EMBL/GenBank/DDBJ whole genome shotgun (WGS) entry which is preliminary data.</text>
</comment>
<proteinExistence type="predicted"/>
<evidence type="ECO:0000313" key="3">
    <source>
        <dbReference type="EMBL" id="TXG92014.1"/>
    </source>
</evidence>
<dbReference type="AlphaFoldDB" id="A0A6P2CGX3"/>
<dbReference type="EMBL" id="QRCM01000001">
    <property type="protein sequence ID" value="TXG92014.1"/>
    <property type="molecule type" value="Genomic_DNA"/>
</dbReference>
<reference evidence="3 4" key="1">
    <citation type="submission" date="2018-07" db="EMBL/GenBank/DDBJ databases">
        <title>Genome sequence of Rhodococcus rhodnii ATCC 35071 from Rhodnius prolixus.</title>
        <authorList>
            <person name="Patel V."/>
            <person name="Vogel K.J."/>
        </authorList>
    </citation>
    <scope>NUCLEOTIDE SEQUENCE [LARGE SCALE GENOMIC DNA]</scope>
    <source>
        <strain evidence="3 4">ATCC 35071</strain>
    </source>
</reference>
<sequence length="294" mass="31175">MSGHSAVAAVDSEGDLVNQPYPQPRSFPEQQPPPSPQRGGPRRIVLVALVVVAVIAAGTWIGVSFASDRDAGVDSSAYESASSPAERLEAAMDIMIDSGPMRITITSGSAAGEVQVDYGSRQAHLVLPDDTFGSFEYLMTGEDVLLRFGSAALGAEADTWYRAASDDPGPFAAMVNSFDPDYLKAAVTGARGVETDGTETVDGVTTTRYVVTPDNEALVDETLAQMGDLAVLDDPSLRAQVLASMPTTMTYSVDDDGRIRLLENGGEEHRYHDFGAPLELPDVDPATVQEFPGF</sequence>